<dbReference type="Pfam" id="PF13687">
    <property type="entry name" value="DUF4153"/>
    <property type="match status" value="1"/>
</dbReference>
<name>A0A494XU86_9BACL</name>
<keyword evidence="1" id="KW-0812">Transmembrane</keyword>
<dbReference type="Proteomes" id="UP000282076">
    <property type="component" value="Unassembled WGS sequence"/>
</dbReference>
<feature type="transmembrane region" description="Helical" evidence="1">
    <location>
        <begin position="88"/>
        <end position="106"/>
    </location>
</feature>
<feature type="transmembrane region" description="Helical" evidence="1">
    <location>
        <begin position="403"/>
        <end position="420"/>
    </location>
</feature>
<dbReference type="AlphaFoldDB" id="A0A494XU86"/>
<gene>
    <name evidence="2" type="ORF">D7Z26_17925</name>
</gene>
<feature type="transmembrane region" description="Helical" evidence="1">
    <location>
        <begin position="28"/>
        <end position="51"/>
    </location>
</feature>
<proteinExistence type="predicted"/>
<dbReference type="InterPro" id="IPR025291">
    <property type="entry name" value="DUF4153"/>
</dbReference>
<comment type="caution">
    <text evidence="2">The sequence shown here is derived from an EMBL/GenBank/DDBJ whole genome shotgun (WGS) entry which is preliminary data.</text>
</comment>
<dbReference type="EMBL" id="RBZM01000007">
    <property type="protein sequence ID" value="RKP51649.1"/>
    <property type="molecule type" value="Genomic_DNA"/>
</dbReference>
<reference evidence="2 3" key="1">
    <citation type="submission" date="2018-10" db="EMBL/GenBank/DDBJ databases">
        <title>Cohnella sp. M2MS4P-1, whole genome shotgun sequence.</title>
        <authorList>
            <person name="Tuo L."/>
        </authorList>
    </citation>
    <scope>NUCLEOTIDE SEQUENCE [LARGE SCALE GENOMIC DNA]</scope>
    <source>
        <strain evidence="2 3">M2MS4P-1</strain>
    </source>
</reference>
<evidence type="ECO:0000256" key="1">
    <source>
        <dbReference type="SAM" id="Phobius"/>
    </source>
</evidence>
<evidence type="ECO:0000313" key="3">
    <source>
        <dbReference type="Proteomes" id="UP000282076"/>
    </source>
</evidence>
<dbReference type="RefSeq" id="WP_120978359.1">
    <property type="nucleotide sequence ID" value="NZ_RBZM01000007.1"/>
</dbReference>
<feature type="transmembrane region" description="Helical" evidence="1">
    <location>
        <begin position="368"/>
        <end position="391"/>
    </location>
</feature>
<keyword evidence="1" id="KW-1133">Transmembrane helix</keyword>
<feature type="transmembrane region" description="Helical" evidence="1">
    <location>
        <begin position="209"/>
        <end position="227"/>
    </location>
</feature>
<dbReference type="OrthoDB" id="9767931at2"/>
<sequence length="504" mass="56832">MDPLGKGTAVRPIVGLIGAFMLAIANQYLFYGAIIGVSYPIFILLLYAYLLHDRRNRLREISGFGWFMFAVVMLLSLTYALFNNPFFSALNFLAIPPLVFLHMAYLRGAKRIPWWDIRIIEEALTHLFALSMRHVPTVFRIVRVTAARKGGTQRKSALGKVLIGLCISVPLLIVVVNLLASADGVFQRALSGFPDWWNGLSIGEGVSRLLWILLAGIAFFCYLWGFVKPGRSSVKVDRTVTKSVPEESQYVSMRIDPIIMATLLVSVNVVYVLFVVLQFSYLFGAWEGALPDGKTYAEYARSGFMELVAVSFINFAILIIALLSRGAEDPARLRSLISKLLYLLVGCSGVMLYSAYSRLILYEEMYGYTYIRFLVHAFMIFLAILLIIAAIRIRTDVIPLAKCYIVIGLASYVFMNYVGMDRVIAGNNIDRYREGGAIDPQYLSTLSADAMPLLAEFSKKEYPGLKPLLKDRWKELANESRRPWQSFNLSVYAAEEKLHDLFRE</sequence>
<feature type="transmembrane region" description="Helical" evidence="1">
    <location>
        <begin position="303"/>
        <end position="324"/>
    </location>
</feature>
<feature type="transmembrane region" description="Helical" evidence="1">
    <location>
        <begin position="63"/>
        <end position="82"/>
    </location>
</feature>
<organism evidence="2 3">
    <name type="scientific">Cohnella endophytica</name>
    <dbReference type="NCBI Taxonomy" id="2419778"/>
    <lineage>
        <taxon>Bacteria</taxon>
        <taxon>Bacillati</taxon>
        <taxon>Bacillota</taxon>
        <taxon>Bacilli</taxon>
        <taxon>Bacillales</taxon>
        <taxon>Paenibacillaceae</taxon>
        <taxon>Cohnella</taxon>
    </lineage>
</organism>
<feature type="transmembrane region" description="Helical" evidence="1">
    <location>
        <begin position="336"/>
        <end position="356"/>
    </location>
</feature>
<evidence type="ECO:0000313" key="2">
    <source>
        <dbReference type="EMBL" id="RKP51649.1"/>
    </source>
</evidence>
<protein>
    <submittedName>
        <fullName evidence="2">DUF4173 domain-containing protein</fullName>
    </submittedName>
</protein>
<keyword evidence="1" id="KW-0472">Membrane</keyword>
<keyword evidence="3" id="KW-1185">Reference proteome</keyword>
<accession>A0A494XU86</accession>
<feature type="transmembrane region" description="Helical" evidence="1">
    <location>
        <begin position="258"/>
        <end position="283"/>
    </location>
</feature>
<feature type="transmembrane region" description="Helical" evidence="1">
    <location>
        <begin position="157"/>
        <end position="180"/>
    </location>
</feature>